<feature type="chain" id="PRO_5046942864" evidence="1">
    <location>
        <begin position="20"/>
        <end position="238"/>
    </location>
</feature>
<dbReference type="Gene3D" id="3.30.70.2970">
    <property type="entry name" value="Protein of unknown function (DUF541), domain 2"/>
    <property type="match status" value="1"/>
</dbReference>
<dbReference type="RefSeq" id="WP_238204337.1">
    <property type="nucleotide sequence ID" value="NZ_BPQE01000017.1"/>
</dbReference>
<feature type="signal peptide" evidence="1">
    <location>
        <begin position="1"/>
        <end position="19"/>
    </location>
</feature>
<sequence length="238" mass="23647">MKAPLLAGAVALMAVPAVADDAACPSRITVVGRAATAQAPDFAEIAVGIEAKGASASAALDAASKAAASVSTLAREANVPAADIGTAAVTLRPATRTVARPGGGMTEEPDGYVASNAVRLRLGDMTRLGDLLARMVQGGANRIDGITFGLRDPDGVTAKLQVEATRDARAKAAALAEAAGAKLGRLCTLSVLGAEPTPPYPMGMRALTAAAPKARPVPVEAGAIESAASVTAVYALEP</sequence>
<comment type="caution">
    <text evidence="2">The sequence shown here is derived from an EMBL/GenBank/DDBJ whole genome shotgun (WGS) entry which is preliminary data.</text>
</comment>
<keyword evidence="3" id="KW-1185">Reference proteome</keyword>
<organism evidence="2 3">
    <name type="scientific">Methylobacterium aerolatum</name>
    <dbReference type="NCBI Taxonomy" id="418708"/>
    <lineage>
        <taxon>Bacteria</taxon>
        <taxon>Pseudomonadati</taxon>
        <taxon>Pseudomonadota</taxon>
        <taxon>Alphaproteobacteria</taxon>
        <taxon>Hyphomicrobiales</taxon>
        <taxon>Methylobacteriaceae</taxon>
        <taxon>Methylobacterium</taxon>
    </lineage>
</organism>
<dbReference type="InterPro" id="IPR007497">
    <property type="entry name" value="SIMPL/DUF541"/>
</dbReference>
<accession>A0ABU0HVD7</accession>
<dbReference type="InterPro" id="IPR052022">
    <property type="entry name" value="26kDa_periplasmic_antigen"/>
</dbReference>
<dbReference type="PANTHER" id="PTHR34387:SF2">
    <property type="entry name" value="SLR1258 PROTEIN"/>
    <property type="match status" value="1"/>
</dbReference>
<reference evidence="2 3" key="1">
    <citation type="submission" date="2023-07" db="EMBL/GenBank/DDBJ databases">
        <title>Genomic Encyclopedia of Type Strains, Phase IV (KMG-IV): sequencing the most valuable type-strain genomes for metagenomic binning, comparative biology and taxonomic classification.</title>
        <authorList>
            <person name="Goeker M."/>
        </authorList>
    </citation>
    <scope>NUCLEOTIDE SEQUENCE [LARGE SCALE GENOMIC DNA]</scope>
    <source>
        <strain evidence="2 3">DSM 19013</strain>
    </source>
</reference>
<evidence type="ECO:0000313" key="2">
    <source>
        <dbReference type="EMBL" id="MDQ0446299.1"/>
    </source>
</evidence>
<protein>
    <submittedName>
        <fullName evidence="2">Uncharacterized protein YggE</fullName>
    </submittedName>
</protein>
<dbReference type="PANTHER" id="PTHR34387">
    <property type="entry name" value="SLR1258 PROTEIN"/>
    <property type="match status" value="1"/>
</dbReference>
<dbReference type="Gene3D" id="3.30.110.170">
    <property type="entry name" value="Protein of unknown function (DUF541), domain 1"/>
    <property type="match status" value="1"/>
</dbReference>
<evidence type="ECO:0000256" key="1">
    <source>
        <dbReference type="SAM" id="SignalP"/>
    </source>
</evidence>
<dbReference type="EMBL" id="JAUSVP010000002">
    <property type="protein sequence ID" value="MDQ0446299.1"/>
    <property type="molecule type" value="Genomic_DNA"/>
</dbReference>
<keyword evidence="1" id="KW-0732">Signal</keyword>
<name>A0ABU0HVD7_9HYPH</name>
<proteinExistence type="predicted"/>
<dbReference type="Proteomes" id="UP001231124">
    <property type="component" value="Unassembled WGS sequence"/>
</dbReference>
<evidence type="ECO:0000313" key="3">
    <source>
        <dbReference type="Proteomes" id="UP001231124"/>
    </source>
</evidence>
<gene>
    <name evidence="2" type="ORF">QO012_000788</name>
</gene>
<dbReference type="Pfam" id="PF04402">
    <property type="entry name" value="SIMPL"/>
    <property type="match status" value="1"/>
</dbReference>